<evidence type="ECO:0000313" key="6">
    <source>
        <dbReference type="EMBL" id="TMM30018.1"/>
    </source>
</evidence>
<dbReference type="Pfam" id="PF07681">
    <property type="entry name" value="DoxX"/>
    <property type="match status" value="1"/>
</dbReference>
<keyword evidence="4 5" id="KW-0472">Membrane</keyword>
<comment type="caution">
    <text evidence="6">The sequence shown here is derived from an EMBL/GenBank/DDBJ whole genome shotgun (WGS) entry which is preliminary data.</text>
</comment>
<evidence type="ECO:0000313" key="7">
    <source>
        <dbReference type="Proteomes" id="UP000307140"/>
    </source>
</evidence>
<sequence>MKTTPQQTGFALLRIAMGVNFLGHGLVRFSKLEGFKNWMITTFQDSILPNFAVSIWGSVLPFLEFAIGLLLILGLFTYRASIAGAIVIIILITGSCLVEKWDWAGMQMIYALFFYFIITNIDKNKISIDNLIQKK</sequence>
<feature type="transmembrane region" description="Helical" evidence="5">
    <location>
        <begin position="80"/>
        <end position="98"/>
    </location>
</feature>
<evidence type="ECO:0000256" key="4">
    <source>
        <dbReference type="ARBA" id="ARBA00023136"/>
    </source>
</evidence>
<feature type="transmembrane region" description="Helical" evidence="5">
    <location>
        <begin position="104"/>
        <end position="121"/>
    </location>
</feature>
<evidence type="ECO:0000256" key="3">
    <source>
        <dbReference type="ARBA" id="ARBA00022989"/>
    </source>
</evidence>
<keyword evidence="2 5" id="KW-0812">Transmembrane</keyword>
<dbReference type="GO" id="GO:0016020">
    <property type="term" value="C:membrane"/>
    <property type="evidence" value="ECO:0007669"/>
    <property type="project" value="UniProtKB-SubCell"/>
</dbReference>
<feature type="transmembrane region" description="Helical" evidence="5">
    <location>
        <begin position="12"/>
        <end position="31"/>
    </location>
</feature>
<comment type="subcellular location">
    <subcellularLocation>
        <location evidence="1">Membrane</location>
        <topology evidence="1">Multi-pass membrane protein</topology>
    </subcellularLocation>
</comment>
<accession>A0A5S3N3U2</accession>
<evidence type="ECO:0000256" key="1">
    <source>
        <dbReference type="ARBA" id="ARBA00004141"/>
    </source>
</evidence>
<protein>
    <submittedName>
        <fullName evidence="6">DoxX family membrane protein</fullName>
    </submittedName>
</protein>
<dbReference type="OrthoDB" id="4732370at2"/>
<evidence type="ECO:0000256" key="5">
    <source>
        <dbReference type="SAM" id="Phobius"/>
    </source>
</evidence>
<keyword evidence="7" id="KW-1185">Reference proteome</keyword>
<dbReference type="Proteomes" id="UP000307140">
    <property type="component" value="Unassembled WGS sequence"/>
</dbReference>
<dbReference type="RefSeq" id="WP_138535868.1">
    <property type="nucleotide sequence ID" value="NZ_VANR01000004.1"/>
</dbReference>
<reference evidence="6 7" key="1">
    <citation type="submission" date="2019-05" db="EMBL/GenBank/DDBJ databases">
        <title>Polaribacter aestuariivivens sp. nov., isolated from a tidal flat.</title>
        <authorList>
            <person name="Yoon J.-H."/>
        </authorList>
    </citation>
    <scope>NUCLEOTIDE SEQUENCE [LARGE SCALE GENOMIC DNA]</scope>
    <source>
        <strain evidence="6 7">DBTF-3</strain>
    </source>
</reference>
<organism evidence="6 7">
    <name type="scientific">Polaribacter aestuariivivens</name>
    <dbReference type="NCBI Taxonomy" id="2304626"/>
    <lineage>
        <taxon>Bacteria</taxon>
        <taxon>Pseudomonadati</taxon>
        <taxon>Bacteroidota</taxon>
        <taxon>Flavobacteriia</taxon>
        <taxon>Flavobacteriales</taxon>
        <taxon>Flavobacteriaceae</taxon>
    </lineage>
</organism>
<gene>
    <name evidence="6" type="ORF">FDT66_09140</name>
</gene>
<dbReference type="InterPro" id="IPR032808">
    <property type="entry name" value="DoxX"/>
</dbReference>
<dbReference type="EMBL" id="VANR01000004">
    <property type="protein sequence ID" value="TMM30018.1"/>
    <property type="molecule type" value="Genomic_DNA"/>
</dbReference>
<dbReference type="AlphaFoldDB" id="A0A5S3N3U2"/>
<feature type="transmembrane region" description="Helical" evidence="5">
    <location>
        <begin position="51"/>
        <end position="73"/>
    </location>
</feature>
<evidence type="ECO:0000256" key="2">
    <source>
        <dbReference type="ARBA" id="ARBA00022692"/>
    </source>
</evidence>
<keyword evidence="3 5" id="KW-1133">Transmembrane helix</keyword>
<proteinExistence type="predicted"/>
<name>A0A5S3N3U2_9FLAO</name>